<comment type="caution">
    <text evidence="1">The sequence shown here is derived from an EMBL/GenBank/DDBJ whole genome shotgun (WGS) entry which is preliminary data.</text>
</comment>
<protein>
    <submittedName>
        <fullName evidence="1">Uncharacterized protein</fullName>
    </submittedName>
</protein>
<dbReference type="RefSeq" id="WP_116907074.1">
    <property type="nucleotide sequence ID" value="NZ_JBEFXK010000104.1"/>
</dbReference>
<name>A0A3E1KDI0_9XANT</name>
<dbReference type="EMBL" id="QUZM01000147">
    <property type="protein sequence ID" value="RFF36535.1"/>
    <property type="molecule type" value="Genomic_DNA"/>
</dbReference>
<dbReference type="InterPro" id="IPR021077">
    <property type="entry name" value="Phage_phi-Lf_Orf112"/>
</dbReference>
<evidence type="ECO:0000313" key="1">
    <source>
        <dbReference type="EMBL" id="RFF36535.1"/>
    </source>
</evidence>
<dbReference type="AlphaFoldDB" id="A0A3E1KDI0"/>
<organism evidence="1 2">
    <name type="scientific">Xanthomonas nasturtii</name>
    <dbReference type="NCBI Taxonomy" id="1843581"/>
    <lineage>
        <taxon>Bacteria</taxon>
        <taxon>Pseudomonadati</taxon>
        <taxon>Pseudomonadota</taxon>
        <taxon>Gammaproteobacteria</taxon>
        <taxon>Lysobacterales</taxon>
        <taxon>Lysobacteraceae</taxon>
        <taxon>Xanthomonas</taxon>
    </lineage>
</organism>
<gene>
    <name evidence="1" type="ORF">DZD52_21895</name>
</gene>
<reference evidence="1 2" key="1">
    <citation type="submission" date="2018-08" db="EMBL/GenBank/DDBJ databases">
        <title>Genome sequencing of X. nasturtii WHRI 8984.</title>
        <authorList>
            <person name="Studholme D.J."/>
            <person name="Mchugh J."/>
            <person name="Vicente J."/>
        </authorList>
    </citation>
    <scope>NUCLEOTIDE SEQUENCE [LARGE SCALE GENOMIC DNA]</scope>
    <source>
        <strain evidence="1 2">WHRI 8984</strain>
    </source>
</reference>
<proteinExistence type="predicted"/>
<dbReference type="OrthoDB" id="6006594at2"/>
<dbReference type="Proteomes" id="UP000259570">
    <property type="component" value="Unassembled WGS sequence"/>
</dbReference>
<sequence length="101" mass="11415">MRNRTLTGQWAGFSFQNGYLVTPEGRGVEPGQLSYLALTCTIAREWSTMMSEERAARALELKKAGKPYRAKVSKSDSQICDVIYLRDVLRQRREQRSSVGG</sequence>
<accession>A0A3E1KDI0</accession>
<evidence type="ECO:0000313" key="2">
    <source>
        <dbReference type="Proteomes" id="UP000259570"/>
    </source>
</evidence>
<dbReference type="Pfam" id="PF12375">
    <property type="entry name" value="DUF3653"/>
    <property type="match status" value="1"/>
</dbReference>